<dbReference type="PANTHER" id="PTHR37953">
    <property type="entry name" value="UPF0127 PROTEIN MJ1496"/>
    <property type="match status" value="1"/>
</dbReference>
<dbReference type="InterPro" id="IPR038695">
    <property type="entry name" value="Saro_0823-like_sf"/>
</dbReference>
<dbReference type="RefSeq" id="WP_089945390.1">
    <property type="nucleotide sequence ID" value="NZ_FNOI01000001.1"/>
</dbReference>
<organism evidence="2 3">
    <name type="scientific">Litoreibacter albidus</name>
    <dbReference type="NCBI Taxonomy" id="670155"/>
    <lineage>
        <taxon>Bacteria</taxon>
        <taxon>Pseudomonadati</taxon>
        <taxon>Pseudomonadota</taxon>
        <taxon>Alphaproteobacteria</taxon>
        <taxon>Rhodobacterales</taxon>
        <taxon>Roseobacteraceae</taxon>
        <taxon>Litoreibacter</taxon>
    </lineage>
</organism>
<sequence length="161" mass="17443">MPSTTAKRCAIGLCAGFLSASAGHADTCTPDRVSVKGNFGSITFRVEIADDARERALGLMNRESLAKLSGMLFVYDKPQPLSFWMRNTLIPLDIIFVDQAGKIAKIHADAIPLDESPLYGGPELTHVLEINGGLAKEFGISEGDILRHSTFNQNEAHWPCG</sequence>
<evidence type="ECO:0008006" key="4">
    <source>
        <dbReference type="Google" id="ProtNLM"/>
    </source>
</evidence>
<dbReference type="Proteomes" id="UP000199441">
    <property type="component" value="Unassembled WGS sequence"/>
</dbReference>
<feature type="signal peptide" evidence="1">
    <location>
        <begin position="1"/>
        <end position="25"/>
    </location>
</feature>
<dbReference type="AlphaFoldDB" id="A0A1H2TCT3"/>
<keyword evidence="3" id="KW-1185">Reference proteome</keyword>
<evidence type="ECO:0000313" key="3">
    <source>
        <dbReference type="Proteomes" id="UP000199441"/>
    </source>
</evidence>
<evidence type="ECO:0000256" key="1">
    <source>
        <dbReference type="SAM" id="SignalP"/>
    </source>
</evidence>
<dbReference type="Gene3D" id="2.60.120.1140">
    <property type="entry name" value="Protein of unknown function DUF192"/>
    <property type="match status" value="1"/>
</dbReference>
<dbReference type="PANTHER" id="PTHR37953:SF1">
    <property type="entry name" value="UPF0127 PROTEIN MJ1496"/>
    <property type="match status" value="1"/>
</dbReference>
<dbReference type="Pfam" id="PF02643">
    <property type="entry name" value="DUF192"/>
    <property type="match status" value="1"/>
</dbReference>
<dbReference type="InterPro" id="IPR003795">
    <property type="entry name" value="DUF192"/>
</dbReference>
<feature type="chain" id="PRO_5011535768" description="DUF192 domain-containing protein" evidence="1">
    <location>
        <begin position="26"/>
        <end position="161"/>
    </location>
</feature>
<evidence type="ECO:0000313" key="2">
    <source>
        <dbReference type="EMBL" id="SDW41074.1"/>
    </source>
</evidence>
<dbReference type="EMBL" id="FNOI01000001">
    <property type="protein sequence ID" value="SDW41074.1"/>
    <property type="molecule type" value="Genomic_DNA"/>
</dbReference>
<protein>
    <recommendedName>
        <fullName evidence="4">DUF192 domain-containing protein</fullName>
    </recommendedName>
</protein>
<keyword evidence="1" id="KW-0732">Signal</keyword>
<dbReference type="OrthoDB" id="9808290at2"/>
<dbReference type="STRING" id="670155.SAMN04488001_1114"/>
<gene>
    <name evidence="2" type="ORF">SAMN04488001_1114</name>
</gene>
<name>A0A1H2TCT3_9RHOB</name>
<reference evidence="3" key="1">
    <citation type="submission" date="2016-10" db="EMBL/GenBank/DDBJ databases">
        <authorList>
            <person name="Varghese N."/>
            <person name="Submissions S."/>
        </authorList>
    </citation>
    <scope>NUCLEOTIDE SEQUENCE [LARGE SCALE GENOMIC DNA]</scope>
    <source>
        <strain evidence="3">DSM 26922</strain>
    </source>
</reference>
<accession>A0A1H2TCT3</accession>
<proteinExistence type="predicted"/>